<comment type="subunit">
    <text evidence="6">Homodimer.</text>
</comment>
<comment type="similarity">
    <text evidence="6">Belongs to the type II topoisomerase family.</text>
</comment>
<dbReference type="SUPFAM" id="SSF55874">
    <property type="entry name" value="ATPase domain of HSP90 chaperone/DNA topoisomerase II/histidine kinase"/>
    <property type="match status" value="1"/>
</dbReference>
<evidence type="ECO:0000256" key="5">
    <source>
        <dbReference type="ARBA" id="ARBA00023235"/>
    </source>
</evidence>
<dbReference type="EC" id="5.6.2.2" evidence="6"/>
<evidence type="ECO:0000256" key="2">
    <source>
        <dbReference type="ARBA" id="ARBA00001946"/>
    </source>
</evidence>
<dbReference type="GO" id="GO:0005634">
    <property type="term" value="C:nucleus"/>
    <property type="evidence" value="ECO:0007669"/>
    <property type="project" value="TreeGrafter"/>
</dbReference>
<dbReference type="GO" id="GO:0003918">
    <property type="term" value="F:DNA topoisomerase type II (double strand cut, ATP-hydrolyzing) activity"/>
    <property type="evidence" value="ECO:0007669"/>
    <property type="project" value="UniProtKB-UniRule"/>
</dbReference>
<comment type="cofactor">
    <cofactor evidence="2">
        <name>Mg(2+)</name>
        <dbReference type="ChEBI" id="CHEBI:18420"/>
    </cofactor>
</comment>
<dbReference type="EMBL" id="KZ996062">
    <property type="protein sequence ID" value="RKO89490.1"/>
    <property type="molecule type" value="Genomic_DNA"/>
</dbReference>
<comment type="catalytic activity">
    <reaction evidence="1 6">
        <text>ATP-dependent breakage, passage and rejoining of double-stranded DNA.</text>
        <dbReference type="EC" id="5.6.2.2"/>
    </reaction>
</comment>
<name>A0A4P9WER8_9FUNG</name>
<feature type="domain" description="DNA topoisomerase type IIA subunit B" evidence="7">
    <location>
        <begin position="257"/>
        <end position="389"/>
    </location>
</feature>
<protein>
    <recommendedName>
        <fullName evidence="6">DNA topoisomerase 2</fullName>
        <ecNumber evidence="6">5.6.2.2</ecNumber>
    </recommendedName>
</protein>
<dbReference type="InterPro" id="IPR020568">
    <property type="entry name" value="Ribosomal_Su5_D2-typ_SF"/>
</dbReference>
<keyword evidence="9" id="KW-1185">Reference proteome</keyword>
<sequence length="406" mass="45319">MDVDVQIPAAAGTAAEKKSAASSKSVEEIYQKKTPIEHVLLRPDSYIGSIEYQTVPMWVLDGEAGMVFRNVSYVPGLYKIFDEIIVRDSTMDTIKVVIDPVTSTISVHNNGRGIPIEIHAKEKVYVPELIFGNLLTSSNYDDGEKKTTGGRNGYGAKLANIFSTEFIVETADAVTGKKFMQVFNNNMSKKSTPKITDNPKGEDFTRITFKPDLAKFGMTHLDDDFVALATKRVHDLAGCIRGIKVFLNDTRLKLKDFRDYVSLYLPDTGANKPVIIHERPSERWEVAFSLSDSSTGFQQVSFVNSISTTKGGTHVAHVADQIVNTLLEAAKKKDKKAAPLKPMQVRNHLWVFVNCQIENPAFDSQTKENMTLKPSSFGSKCTLSEEFLKKSRHDLQTPTFILKYDY</sequence>
<keyword evidence="6" id="KW-0067">ATP-binding</keyword>
<keyword evidence="6" id="KW-0547">Nucleotide-binding</keyword>
<dbReference type="SUPFAM" id="SSF54211">
    <property type="entry name" value="Ribosomal protein S5 domain 2-like"/>
    <property type="match status" value="1"/>
</dbReference>
<dbReference type="PRINTS" id="PR00418">
    <property type="entry name" value="TPI2FAMILY"/>
</dbReference>
<proteinExistence type="inferred from homology"/>
<evidence type="ECO:0000259" key="7">
    <source>
        <dbReference type="Pfam" id="PF00204"/>
    </source>
</evidence>
<keyword evidence="5 6" id="KW-0413">Isomerase</keyword>
<dbReference type="GO" id="GO:0005524">
    <property type="term" value="F:ATP binding"/>
    <property type="evidence" value="ECO:0007669"/>
    <property type="project" value="UniProtKB-UniRule"/>
</dbReference>
<evidence type="ECO:0000313" key="9">
    <source>
        <dbReference type="Proteomes" id="UP000269721"/>
    </source>
</evidence>
<dbReference type="Gene3D" id="3.30.230.10">
    <property type="match status" value="1"/>
</dbReference>
<evidence type="ECO:0000256" key="1">
    <source>
        <dbReference type="ARBA" id="ARBA00000185"/>
    </source>
</evidence>
<dbReference type="InterPro" id="IPR014721">
    <property type="entry name" value="Ribsml_uS5_D2-typ_fold_subgr"/>
</dbReference>
<evidence type="ECO:0000256" key="6">
    <source>
        <dbReference type="RuleBase" id="RU362094"/>
    </source>
</evidence>
<dbReference type="Gene3D" id="3.30.565.10">
    <property type="entry name" value="Histidine kinase-like ATPase, C-terminal domain"/>
    <property type="match status" value="1"/>
</dbReference>
<dbReference type="SMART" id="SM00433">
    <property type="entry name" value="TOP2c"/>
    <property type="match status" value="1"/>
</dbReference>
<dbReference type="GO" id="GO:0003677">
    <property type="term" value="F:DNA binding"/>
    <property type="evidence" value="ECO:0007669"/>
    <property type="project" value="UniProtKB-UniRule"/>
</dbReference>
<organism evidence="8 9">
    <name type="scientific">Blyttiomyces helicus</name>
    <dbReference type="NCBI Taxonomy" id="388810"/>
    <lineage>
        <taxon>Eukaryota</taxon>
        <taxon>Fungi</taxon>
        <taxon>Fungi incertae sedis</taxon>
        <taxon>Chytridiomycota</taxon>
        <taxon>Chytridiomycota incertae sedis</taxon>
        <taxon>Chytridiomycetes</taxon>
        <taxon>Chytridiomycetes incertae sedis</taxon>
        <taxon>Blyttiomyces</taxon>
    </lineage>
</organism>
<dbReference type="PANTHER" id="PTHR10169:SF38">
    <property type="entry name" value="DNA TOPOISOMERASE 2"/>
    <property type="match status" value="1"/>
</dbReference>
<evidence type="ECO:0000313" key="8">
    <source>
        <dbReference type="EMBL" id="RKO89490.1"/>
    </source>
</evidence>
<gene>
    <name evidence="8" type="ORF">BDK51DRAFT_35671</name>
</gene>
<dbReference type="AlphaFoldDB" id="A0A4P9WER8"/>
<dbReference type="CDD" id="cd03481">
    <property type="entry name" value="TopoIIA_Trans_ScTopoIIA"/>
    <property type="match status" value="1"/>
</dbReference>
<reference evidence="9" key="1">
    <citation type="journal article" date="2018" name="Nat. Microbiol.">
        <title>Leveraging single-cell genomics to expand the fungal tree of life.</title>
        <authorList>
            <person name="Ahrendt S.R."/>
            <person name="Quandt C.A."/>
            <person name="Ciobanu D."/>
            <person name="Clum A."/>
            <person name="Salamov A."/>
            <person name="Andreopoulos B."/>
            <person name="Cheng J.F."/>
            <person name="Woyke T."/>
            <person name="Pelin A."/>
            <person name="Henrissat B."/>
            <person name="Reynolds N.K."/>
            <person name="Benny G.L."/>
            <person name="Smith M.E."/>
            <person name="James T.Y."/>
            <person name="Grigoriev I.V."/>
        </authorList>
    </citation>
    <scope>NUCLEOTIDE SEQUENCE [LARGE SCALE GENOMIC DNA]</scope>
</reference>
<dbReference type="OrthoDB" id="276498at2759"/>
<dbReference type="FunFam" id="3.30.230.10:FF:000008">
    <property type="entry name" value="DNA topoisomerase 2"/>
    <property type="match status" value="1"/>
</dbReference>
<keyword evidence="3 6" id="KW-0799">Topoisomerase</keyword>
<dbReference type="InterPro" id="IPR050634">
    <property type="entry name" value="DNA_Topoisomerase_II"/>
</dbReference>
<evidence type="ECO:0000256" key="4">
    <source>
        <dbReference type="ARBA" id="ARBA00023125"/>
    </source>
</evidence>
<dbReference type="InterPro" id="IPR036890">
    <property type="entry name" value="HATPase_C_sf"/>
</dbReference>
<dbReference type="GO" id="GO:0000819">
    <property type="term" value="P:sister chromatid segregation"/>
    <property type="evidence" value="ECO:0007669"/>
    <property type="project" value="TreeGrafter"/>
</dbReference>
<keyword evidence="4 6" id="KW-0238">DNA-binding</keyword>
<dbReference type="GO" id="GO:0006265">
    <property type="term" value="P:DNA topological change"/>
    <property type="evidence" value="ECO:0007669"/>
    <property type="project" value="UniProtKB-UniRule"/>
</dbReference>
<dbReference type="GO" id="GO:0000712">
    <property type="term" value="P:resolution of meiotic recombination intermediates"/>
    <property type="evidence" value="ECO:0007669"/>
    <property type="project" value="TreeGrafter"/>
</dbReference>
<dbReference type="CDD" id="cd16930">
    <property type="entry name" value="HATPase_TopII-like"/>
    <property type="match status" value="1"/>
</dbReference>
<dbReference type="PANTHER" id="PTHR10169">
    <property type="entry name" value="DNA TOPOISOMERASE/GYRASE"/>
    <property type="match status" value="1"/>
</dbReference>
<accession>A0A4P9WER8</accession>
<dbReference type="InterPro" id="IPR001241">
    <property type="entry name" value="Topo_IIA"/>
</dbReference>
<dbReference type="InterPro" id="IPR013506">
    <property type="entry name" value="Topo_IIA_bsu_dom2"/>
</dbReference>
<evidence type="ECO:0000256" key="3">
    <source>
        <dbReference type="ARBA" id="ARBA00023029"/>
    </source>
</evidence>
<comment type="function">
    <text evidence="6">Control of topological states of DNA by transient breakage and subsequent rejoining of DNA strands. Topoisomerase II makes double-strand breaks.</text>
</comment>
<dbReference type="FunFam" id="3.30.565.10:FF:000004">
    <property type="entry name" value="DNA topoisomerase 2"/>
    <property type="match status" value="1"/>
</dbReference>
<dbReference type="Proteomes" id="UP000269721">
    <property type="component" value="Unassembled WGS sequence"/>
</dbReference>
<dbReference type="Pfam" id="PF00204">
    <property type="entry name" value="DNA_gyraseB"/>
    <property type="match status" value="1"/>
</dbReference>